<proteinExistence type="predicted"/>
<comment type="caution">
    <text evidence="1">The sequence shown here is derived from an EMBL/GenBank/DDBJ whole genome shotgun (WGS) entry which is preliminary data.</text>
</comment>
<dbReference type="EMBL" id="BMAV01019239">
    <property type="protein sequence ID" value="GFY72086.1"/>
    <property type="molecule type" value="Genomic_DNA"/>
</dbReference>
<sequence length="113" mass="12967">MKEAFDRKKCLTFKFDREITLVMKTTLKCTVKPMITKPKYRDPLIVAGVLHHNCYHVTQLDANKRSLLSNNSLRESGKTRIHGDSISIPMTIMQVVTSSMTRSSHKNSCKRKD</sequence>
<protein>
    <submittedName>
        <fullName evidence="1">Uncharacterized protein</fullName>
    </submittedName>
</protein>
<gene>
    <name evidence="1" type="ORF">TNIN_87541</name>
</gene>
<dbReference type="Proteomes" id="UP000886998">
    <property type="component" value="Unassembled WGS sequence"/>
</dbReference>
<name>A0A8X6YFR1_9ARAC</name>
<organism evidence="1 2">
    <name type="scientific">Trichonephila inaurata madagascariensis</name>
    <dbReference type="NCBI Taxonomy" id="2747483"/>
    <lineage>
        <taxon>Eukaryota</taxon>
        <taxon>Metazoa</taxon>
        <taxon>Ecdysozoa</taxon>
        <taxon>Arthropoda</taxon>
        <taxon>Chelicerata</taxon>
        <taxon>Arachnida</taxon>
        <taxon>Araneae</taxon>
        <taxon>Araneomorphae</taxon>
        <taxon>Entelegynae</taxon>
        <taxon>Araneoidea</taxon>
        <taxon>Nephilidae</taxon>
        <taxon>Trichonephila</taxon>
        <taxon>Trichonephila inaurata</taxon>
    </lineage>
</organism>
<evidence type="ECO:0000313" key="1">
    <source>
        <dbReference type="EMBL" id="GFY72086.1"/>
    </source>
</evidence>
<reference evidence="1" key="1">
    <citation type="submission" date="2020-08" db="EMBL/GenBank/DDBJ databases">
        <title>Multicomponent nature underlies the extraordinary mechanical properties of spider dragline silk.</title>
        <authorList>
            <person name="Kono N."/>
            <person name="Nakamura H."/>
            <person name="Mori M."/>
            <person name="Yoshida Y."/>
            <person name="Ohtoshi R."/>
            <person name="Malay A.D."/>
            <person name="Moran D.A.P."/>
            <person name="Tomita M."/>
            <person name="Numata K."/>
            <person name="Arakawa K."/>
        </authorList>
    </citation>
    <scope>NUCLEOTIDE SEQUENCE</scope>
</reference>
<evidence type="ECO:0000313" key="2">
    <source>
        <dbReference type="Proteomes" id="UP000886998"/>
    </source>
</evidence>
<dbReference type="AlphaFoldDB" id="A0A8X6YFR1"/>
<keyword evidence="2" id="KW-1185">Reference proteome</keyword>
<accession>A0A8X6YFR1</accession>